<keyword evidence="4 11" id="KW-0812">Transmembrane</keyword>
<evidence type="ECO:0000256" key="5">
    <source>
        <dbReference type="ARBA" id="ARBA00022741"/>
    </source>
</evidence>
<evidence type="ECO:0000313" key="12">
    <source>
        <dbReference type="EMBL" id="GAD28546.1"/>
    </source>
</evidence>
<protein>
    <recommendedName>
        <fullName evidence="11">Potassium-transporting ATPase KdpC subunit</fullName>
    </recommendedName>
    <alternativeName>
        <fullName evidence="11">ATP phosphohydrolase [potassium-transporting] C chain</fullName>
    </alternativeName>
    <alternativeName>
        <fullName evidence="11">Potassium-binding and translocating subunit C</fullName>
    </alternativeName>
    <alternativeName>
        <fullName evidence="11">Potassium-translocating ATPase C chain</fullName>
    </alternativeName>
</protein>
<dbReference type="HOGENOM" id="CLU_077094_2_0_6"/>
<keyword evidence="8 11" id="KW-1133">Transmembrane helix</keyword>
<keyword evidence="7 11" id="KW-0630">Potassium</keyword>
<comment type="subunit">
    <text evidence="11">The system is composed of three essential subunits: KdpA, KdpB and KdpC.</text>
</comment>
<dbReference type="PANTHER" id="PTHR30042">
    <property type="entry name" value="POTASSIUM-TRANSPORTING ATPASE C CHAIN"/>
    <property type="match status" value="1"/>
</dbReference>
<dbReference type="PANTHER" id="PTHR30042:SF2">
    <property type="entry name" value="POTASSIUM-TRANSPORTING ATPASE KDPC SUBUNIT"/>
    <property type="match status" value="1"/>
</dbReference>
<evidence type="ECO:0000256" key="7">
    <source>
        <dbReference type="ARBA" id="ARBA00022958"/>
    </source>
</evidence>
<evidence type="ECO:0000256" key="4">
    <source>
        <dbReference type="ARBA" id="ARBA00022692"/>
    </source>
</evidence>
<evidence type="ECO:0000313" key="13">
    <source>
        <dbReference type="Proteomes" id="UP000030675"/>
    </source>
</evidence>
<evidence type="ECO:0000256" key="3">
    <source>
        <dbReference type="ARBA" id="ARBA00022538"/>
    </source>
</evidence>
<keyword evidence="1 11" id="KW-0813">Transport</keyword>
<proteinExistence type="inferred from homology"/>
<comment type="similarity">
    <text evidence="11">Belongs to the KdpC family.</text>
</comment>
<keyword evidence="2 11" id="KW-1003">Cell membrane</keyword>
<dbReference type="AlphaFoldDB" id="V5F5A3"/>
<accession>V5F5A3</accession>
<keyword evidence="6 11" id="KW-0067">ATP-binding</keyword>
<dbReference type="GO" id="GO:0005886">
    <property type="term" value="C:plasma membrane"/>
    <property type="evidence" value="ECO:0007669"/>
    <property type="project" value="UniProtKB-SubCell"/>
</dbReference>
<dbReference type="PIRSF" id="PIRSF001296">
    <property type="entry name" value="K_ATPase_KdpC"/>
    <property type="match status" value="1"/>
</dbReference>
<evidence type="ECO:0000256" key="9">
    <source>
        <dbReference type="ARBA" id="ARBA00023065"/>
    </source>
</evidence>
<comment type="subcellular location">
    <subcellularLocation>
        <location evidence="11">Cell membrane</location>
        <topology evidence="11">Single-pass membrane protein</topology>
    </subcellularLocation>
</comment>
<dbReference type="Proteomes" id="UP000030675">
    <property type="component" value="Unassembled WGS sequence"/>
</dbReference>
<evidence type="ECO:0000256" key="6">
    <source>
        <dbReference type="ARBA" id="ARBA00022840"/>
    </source>
</evidence>
<evidence type="ECO:0000256" key="1">
    <source>
        <dbReference type="ARBA" id="ARBA00022448"/>
    </source>
</evidence>
<sequence length="175" mass="19252">MIKSFKESGVLLLLMTLLTGIVYPGVITAISQIVWPFQANGSLIQDNHGVNRGSYLLGQNYSQNNYFHFRPLTGKDNSGKGNLAVSSPQRRQLEKQYAKPNMPAVLATISASGVDPDLPLNAAVYQIPRVAKALHIPESQLNAVIQKQSQGGILGPRYVNVMRLNQELEKMSKIH</sequence>
<evidence type="ECO:0000256" key="11">
    <source>
        <dbReference type="HAMAP-Rule" id="MF_00276"/>
    </source>
</evidence>
<evidence type="ECO:0000256" key="2">
    <source>
        <dbReference type="ARBA" id="ARBA00022475"/>
    </source>
</evidence>
<comment type="function">
    <text evidence="11">Part of the high-affinity ATP-driven potassium transport (or Kdp) system, which catalyzes the hydrolysis of ATP coupled with the electrogenic transport of potassium into the cytoplasm. This subunit acts as a catalytic chaperone that increases the ATP-binding affinity of the ATP-hydrolyzing subunit KdpB by the formation of a transient KdpB/KdpC/ATP ternary complex.</text>
</comment>
<keyword evidence="9 11" id="KW-0406">Ion transport</keyword>
<dbReference type="InterPro" id="IPR003820">
    <property type="entry name" value="KdpC"/>
</dbReference>
<dbReference type="eggNOG" id="COG2156">
    <property type="taxonomic scope" value="Bacteria"/>
</dbReference>
<evidence type="ECO:0000256" key="8">
    <source>
        <dbReference type="ARBA" id="ARBA00022989"/>
    </source>
</evidence>
<keyword evidence="3 11" id="KW-0633">Potassium transport</keyword>
<organism evidence="12 13">
    <name type="scientific">Photobacterium leiognathi lrivu.4.1</name>
    <dbReference type="NCBI Taxonomy" id="1248232"/>
    <lineage>
        <taxon>Bacteria</taxon>
        <taxon>Pseudomonadati</taxon>
        <taxon>Pseudomonadota</taxon>
        <taxon>Gammaproteobacteria</taxon>
        <taxon>Vibrionales</taxon>
        <taxon>Vibrionaceae</taxon>
        <taxon>Photobacterium</taxon>
    </lineage>
</organism>
<evidence type="ECO:0000256" key="10">
    <source>
        <dbReference type="ARBA" id="ARBA00023136"/>
    </source>
</evidence>
<dbReference type="EMBL" id="DF196808">
    <property type="protein sequence ID" value="GAD28546.1"/>
    <property type="molecule type" value="Genomic_DNA"/>
</dbReference>
<dbReference type="GO" id="GO:0005524">
    <property type="term" value="F:ATP binding"/>
    <property type="evidence" value="ECO:0007669"/>
    <property type="project" value="UniProtKB-UniRule"/>
</dbReference>
<keyword evidence="5 11" id="KW-0547">Nucleotide-binding</keyword>
<reference evidence="13" key="1">
    <citation type="submission" date="2012-12" db="EMBL/GenBank/DDBJ databases">
        <title>Genome Sequence of Photobacterium leiognathi lrivu.4.1.</title>
        <authorList>
            <person name="Urbanczyk H."/>
            <person name="Ogura Y."/>
            <person name="Hayashi T."/>
            <person name="Dunlap P.V."/>
        </authorList>
    </citation>
    <scope>NUCLEOTIDE SEQUENCE [LARGE SCALE GENOMIC DNA]</scope>
    <source>
        <strain evidence="13">lrivu.4.1</strain>
    </source>
</reference>
<gene>
    <name evidence="11" type="primary">kdpC</name>
    <name evidence="12" type="ORF">PLEI_0186</name>
</gene>
<dbReference type="Pfam" id="PF02669">
    <property type="entry name" value="KdpC"/>
    <property type="match status" value="1"/>
</dbReference>
<name>V5F5A3_PHOLE</name>
<dbReference type="HAMAP" id="MF_00276">
    <property type="entry name" value="KdpC"/>
    <property type="match status" value="1"/>
</dbReference>
<dbReference type="RefSeq" id="WP_023931087.1">
    <property type="nucleotide sequence ID" value="NZ_DF196808.1"/>
</dbReference>
<dbReference type="GO" id="GO:0008556">
    <property type="term" value="F:P-type potassium transmembrane transporter activity"/>
    <property type="evidence" value="ECO:0007669"/>
    <property type="project" value="InterPro"/>
</dbReference>
<keyword evidence="10 11" id="KW-0472">Membrane</keyword>